<accession>A0A8J4BJS4</accession>
<feature type="domain" description="RRM" evidence="7">
    <location>
        <begin position="352"/>
        <end position="429"/>
    </location>
</feature>
<name>A0A8J4BJS4_9CHLO</name>
<dbReference type="Proteomes" id="UP000747399">
    <property type="component" value="Unassembled WGS sequence"/>
</dbReference>
<dbReference type="Pfam" id="PF00076">
    <property type="entry name" value="RRM_1"/>
    <property type="match status" value="2"/>
</dbReference>
<protein>
    <recommendedName>
        <fullName evidence="7">RRM domain-containing protein</fullName>
    </recommendedName>
</protein>
<keyword evidence="3 5" id="KW-0694">RNA-binding</keyword>
<dbReference type="GO" id="GO:0005634">
    <property type="term" value="C:nucleus"/>
    <property type="evidence" value="ECO:0007669"/>
    <property type="project" value="UniProtKB-SubCell"/>
</dbReference>
<gene>
    <name evidence="8" type="ORF">Vafri_16848</name>
</gene>
<dbReference type="SUPFAM" id="SSF54928">
    <property type="entry name" value="RNA-binding domain, RBD"/>
    <property type="match status" value="2"/>
</dbReference>
<dbReference type="AlphaFoldDB" id="A0A8J4BJS4"/>
<feature type="compositionally biased region" description="Low complexity" evidence="6">
    <location>
        <begin position="275"/>
        <end position="286"/>
    </location>
</feature>
<feature type="non-terminal residue" evidence="8">
    <location>
        <position position="1"/>
    </location>
</feature>
<feature type="region of interest" description="Disordered" evidence="6">
    <location>
        <begin position="89"/>
        <end position="112"/>
    </location>
</feature>
<comment type="caution">
    <text evidence="8">The sequence shown here is derived from an EMBL/GenBank/DDBJ whole genome shotgun (WGS) entry which is preliminary data.</text>
</comment>
<dbReference type="Gene3D" id="3.30.70.330">
    <property type="match status" value="2"/>
</dbReference>
<organism evidence="8 9">
    <name type="scientific">Volvox africanus</name>
    <dbReference type="NCBI Taxonomy" id="51714"/>
    <lineage>
        <taxon>Eukaryota</taxon>
        <taxon>Viridiplantae</taxon>
        <taxon>Chlorophyta</taxon>
        <taxon>core chlorophytes</taxon>
        <taxon>Chlorophyceae</taxon>
        <taxon>CS clade</taxon>
        <taxon>Chlamydomonadales</taxon>
        <taxon>Volvocaceae</taxon>
        <taxon>Volvox</taxon>
    </lineage>
</organism>
<feature type="region of interest" description="Disordered" evidence="6">
    <location>
        <begin position="169"/>
        <end position="191"/>
    </location>
</feature>
<keyword evidence="4" id="KW-0539">Nucleus</keyword>
<dbReference type="InterPro" id="IPR000504">
    <property type="entry name" value="RRM_dom"/>
</dbReference>
<dbReference type="CDD" id="cd12414">
    <property type="entry name" value="RRM2_RBM28_like"/>
    <property type="match status" value="1"/>
</dbReference>
<reference evidence="8" key="1">
    <citation type="journal article" date="2021" name="Proc. Natl. Acad. Sci. U.S.A.">
        <title>Three genomes in the algal genus Volvox reveal the fate of a haploid sex-determining region after a transition to homothallism.</title>
        <authorList>
            <person name="Yamamoto K."/>
            <person name="Hamaji T."/>
            <person name="Kawai-Toyooka H."/>
            <person name="Matsuzaki R."/>
            <person name="Takahashi F."/>
            <person name="Nishimura Y."/>
            <person name="Kawachi M."/>
            <person name="Noguchi H."/>
            <person name="Minakuchi Y."/>
            <person name="Umen J.G."/>
            <person name="Toyoda A."/>
            <person name="Nozaki H."/>
        </authorList>
    </citation>
    <scope>NUCLEOTIDE SEQUENCE</scope>
    <source>
        <strain evidence="8">NIES-3780</strain>
    </source>
</reference>
<dbReference type="PANTHER" id="PTHR48039:SF5">
    <property type="entry name" value="RNA-BINDING PROTEIN 28"/>
    <property type="match status" value="1"/>
</dbReference>
<feature type="domain" description="RRM" evidence="7">
    <location>
        <begin position="11"/>
        <end position="89"/>
    </location>
</feature>
<evidence type="ECO:0000313" key="9">
    <source>
        <dbReference type="Proteomes" id="UP000747399"/>
    </source>
</evidence>
<dbReference type="EMBL" id="BNCO01000052">
    <property type="protein sequence ID" value="GIL62660.1"/>
    <property type="molecule type" value="Genomic_DNA"/>
</dbReference>
<dbReference type="InterPro" id="IPR035979">
    <property type="entry name" value="RBD_domain_sf"/>
</dbReference>
<dbReference type="GO" id="GO:0003729">
    <property type="term" value="F:mRNA binding"/>
    <property type="evidence" value="ECO:0007669"/>
    <property type="project" value="TreeGrafter"/>
</dbReference>
<comment type="subcellular location">
    <subcellularLocation>
        <location evidence="1">Nucleus</location>
    </subcellularLocation>
</comment>
<evidence type="ECO:0000313" key="8">
    <source>
        <dbReference type="EMBL" id="GIL62660.1"/>
    </source>
</evidence>
<dbReference type="CDD" id="cd12413">
    <property type="entry name" value="RRM1_RBM28_like"/>
    <property type="match status" value="1"/>
</dbReference>
<dbReference type="InterPro" id="IPR051945">
    <property type="entry name" value="RRM_MRD1_RNA_proc_ribogen"/>
</dbReference>
<evidence type="ECO:0000256" key="5">
    <source>
        <dbReference type="PROSITE-ProRule" id="PRU00176"/>
    </source>
</evidence>
<dbReference type="PANTHER" id="PTHR48039">
    <property type="entry name" value="RNA-BINDING MOTIF PROTEIN 14B"/>
    <property type="match status" value="1"/>
</dbReference>
<feature type="region of interest" description="Disordered" evidence="6">
    <location>
        <begin position="269"/>
        <end position="328"/>
    </location>
</feature>
<evidence type="ECO:0000256" key="6">
    <source>
        <dbReference type="SAM" id="MobiDB-lite"/>
    </source>
</evidence>
<evidence type="ECO:0000256" key="1">
    <source>
        <dbReference type="ARBA" id="ARBA00004123"/>
    </source>
</evidence>
<dbReference type="InterPro" id="IPR012677">
    <property type="entry name" value="Nucleotide-bd_a/b_plait_sf"/>
</dbReference>
<evidence type="ECO:0000256" key="2">
    <source>
        <dbReference type="ARBA" id="ARBA00022737"/>
    </source>
</evidence>
<dbReference type="PROSITE" id="PS50102">
    <property type="entry name" value="RRM"/>
    <property type="match status" value="2"/>
</dbReference>
<dbReference type="SMART" id="SM00360">
    <property type="entry name" value="RRM"/>
    <property type="match status" value="2"/>
</dbReference>
<sequence length="439" mass="47190">MAAPEAAKDLRTVFIRGVSFDANEKDIEELFSDVGPVKQCFLVRVKDQPKHRGFGFVQYALPEDAERAVTECSGKSLKGRKLQVELADKRAPLEERKKKRKLGQDGVGDGVAVDTADTTARAPASHPPTKASGPKVNATTAKIIGGEDAKAAGTAKPDDDGVAAAAALPPRKRQRAAAAAGTTSAATATSEKHKLLRAVAIGNLTPASISLAISLARKVAPVEEVLNPAPREVVQQAKLEADGCNGNVVIVIYKTVKDAMHAVTQLHNKTLELRNPNPKQQHQQQPRGKRGRKGTSEQEEEEAQEEGKAGGGEAGDHHQQQRQQQQEIAAAAPRITLWAREVKGEGAHVKQWRVILRNLPFKVTEAALLKVLSPAGFVWDLKLPRTPDGRLKGFAFATFTCRAHVDKAIATTNGKDFMGRMVVADWAVSKTQYLKGAPG</sequence>
<feature type="compositionally biased region" description="Low complexity" evidence="6">
    <location>
        <begin position="176"/>
        <end position="188"/>
    </location>
</feature>
<evidence type="ECO:0000256" key="4">
    <source>
        <dbReference type="ARBA" id="ARBA00023242"/>
    </source>
</evidence>
<evidence type="ECO:0000259" key="7">
    <source>
        <dbReference type="PROSITE" id="PS50102"/>
    </source>
</evidence>
<keyword evidence="2" id="KW-0677">Repeat</keyword>
<proteinExistence type="predicted"/>
<evidence type="ECO:0000256" key="3">
    <source>
        <dbReference type="ARBA" id="ARBA00022884"/>
    </source>
</evidence>
<keyword evidence="9" id="KW-1185">Reference proteome</keyword>